<evidence type="ECO:0000313" key="9">
    <source>
        <dbReference type="Proteomes" id="UP001628179"/>
    </source>
</evidence>
<dbReference type="Pfam" id="PF23576">
    <property type="entry name" value="SEN1_barrel"/>
    <property type="match status" value="1"/>
</dbReference>
<dbReference type="PANTHER" id="PTHR10887">
    <property type="entry name" value="DNA2/NAM7 HELICASE FAMILY"/>
    <property type="match status" value="1"/>
</dbReference>
<feature type="domain" description="DNA2/NAM7 helicase-like C-terminal" evidence="6">
    <location>
        <begin position="1618"/>
        <end position="1814"/>
    </location>
</feature>
<evidence type="ECO:0000313" key="8">
    <source>
        <dbReference type="EMBL" id="GAB1312124.1"/>
    </source>
</evidence>
<keyword evidence="9" id="KW-1185">Reference proteome</keyword>
<dbReference type="Pfam" id="PF12726">
    <property type="entry name" value="SEN1_N"/>
    <property type="match status" value="1"/>
</dbReference>
<evidence type="ECO:0000259" key="4">
    <source>
        <dbReference type="Pfam" id="PF12726"/>
    </source>
</evidence>
<feature type="compositionally biased region" description="Pro residues" evidence="3">
    <location>
        <begin position="2008"/>
        <end position="2024"/>
    </location>
</feature>
<reference evidence="8 9" key="1">
    <citation type="submission" date="2024-09" db="EMBL/GenBank/DDBJ databases">
        <title>Itraconazole resistance in Madurella fahalii resulting from another homologue of gene encoding cytochrome P450 14-alpha sterol demethylase (CYP51).</title>
        <authorList>
            <person name="Yoshioka I."/>
            <person name="Fahal A.H."/>
            <person name="Kaneko S."/>
            <person name="Yaguchi T."/>
        </authorList>
    </citation>
    <scope>NUCLEOTIDE SEQUENCE [LARGE SCALE GENOMIC DNA]</scope>
    <source>
        <strain evidence="8 9">IFM 68171</strain>
    </source>
</reference>
<evidence type="ECO:0000256" key="3">
    <source>
        <dbReference type="SAM" id="MobiDB-lite"/>
    </source>
</evidence>
<name>A0ABQ0G2Z2_9PEZI</name>
<feature type="domain" description="Helicase SEN1 beta-barrel" evidence="7">
    <location>
        <begin position="1173"/>
        <end position="1272"/>
    </location>
</feature>
<dbReference type="InterPro" id="IPR047187">
    <property type="entry name" value="SF1_C_Upf1"/>
</dbReference>
<gene>
    <name evidence="8" type="primary">SEN1</name>
    <name evidence="8" type="ORF">MFIFM68171_02334</name>
</gene>
<dbReference type="Pfam" id="PF13086">
    <property type="entry name" value="AAA_11"/>
    <property type="match status" value="1"/>
</dbReference>
<dbReference type="InterPro" id="IPR041677">
    <property type="entry name" value="DNA2/NAM7_AAA_11"/>
</dbReference>
<keyword evidence="2" id="KW-0175">Coiled coil</keyword>
<evidence type="ECO:0000259" key="7">
    <source>
        <dbReference type="Pfam" id="PF23576"/>
    </source>
</evidence>
<dbReference type="RefSeq" id="XP_070913857.1">
    <property type="nucleotide sequence ID" value="XM_071057756.1"/>
</dbReference>
<dbReference type="GeneID" id="98173079"/>
<feature type="domain" description="Helicase Sen1 N-terminal" evidence="4">
    <location>
        <begin position="90"/>
        <end position="833"/>
    </location>
</feature>
<dbReference type="InterPro" id="IPR045055">
    <property type="entry name" value="DNA2/NAM7-like"/>
</dbReference>
<dbReference type="Gene3D" id="3.40.50.300">
    <property type="entry name" value="P-loop containing nucleotide triphosphate hydrolases"/>
    <property type="match status" value="2"/>
</dbReference>
<organism evidence="8 9">
    <name type="scientific">Madurella fahalii</name>
    <dbReference type="NCBI Taxonomy" id="1157608"/>
    <lineage>
        <taxon>Eukaryota</taxon>
        <taxon>Fungi</taxon>
        <taxon>Dikarya</taxon>
        <taxon>Ascomycota</taxon>
        <taxon>Pezizomycotina</taxon>
        <taxon>Sordariomycetes</taxon>
        <taxon>Sordariomycetidae</taxon>
        <taxon>Sordariales</taxon>
        <taxon>Sordariales incertae sedis</taxon>
        <taxon>Madurella</taxon>
    </lineage>
</organism>
<comment type="caution">
    <text evidence="8">The sequence shown here is derived from an EMBL/GenBank/DDBJ whole genome shotgun (WGS) entry which is preliminary data.</text>
</comment>
<keyword evidence="1 8" id="KW-0378">Hydrolase</keyword>
<dbReference type="GO" id="GO:0004386">
    <property type="term" value="F:helicase activity"/>
    <property type="evidence" value="ECO:0007669"/>
    <property type="project" value="UniProtKB-KW"/>
</dbReference>
<keyword evidence="1 8" id="KW-0547">Nucleotide-binding</keyword>
<dbReference type="CDD" id="cd18808">
    <property type="entry name" value="SF1_C_Upf1"/>
    <property type="match status" value="1"/>
</dbReference>
<evidence type="ECO:0000259" key="5">
    <source>
        <dbReference type="Pfam" id="PF13086"/>
    </source>
</evidence>
<keyword evidence="1 8" id="KW-0067">ATP-binding</keyword>
<proteinExistence type="predicted"/>
<feature type="domain" description="DNA2/NAM7 helicase helicase" evidence="5">
    <location>
        <begin position="1321"/>
        <end position="1611"/>
    </location>
</feature>
<dbReference type="Pfam" id="PF13087">
    <property type="entry name" value="AAA_12"/>
    <property type="match status" value="1"/>
</dbReference>
<feature type="region of interest" description="Disordered" evidence="3">
    <location>
        <begin position="1879"/>
        <end position="2067"/>
    </location>
</feature>
<dbReference type="Proteomes" id="UP001628179">
    <property type="component" value="Unassembled WGS sequence"/>
</dbReference>
<dbReference type="EMBL" id="BAAFSV010000001">
    <property type="protein sequence ID" value="GAB1312124.1"/>
    <property type="molecule type" value="Genomic_DNA"/>
</dbReference>
<dbReference type="InterPro" id="IPR056474">
    <property type="entry name" value="SEN1_barrel"/>
</dbReference>
<evidence type="ECO:0000259" key="6">
    <source>
        <dbReference type="Pfam" id="PF13087"/>
    </source>
</evidence>
<feature type="compositionally biased region" description="Acidic residues" evidence="3">
    <location>
        <begin position="32"/>
        <end position="46"/>
    </location>
</feature>
<evidence type="ECO:0000256" key="2">
    <source>
        <dbReference type="SAM" id="Coils"/>
    </source>
</evidence>
<dbReference type="InterPro" id="IPR027417">
    <property type="entry name" value="P-loop_NTPase"/>
</dbReference>
<dbReference type="InterPro" id="IPR041679">
    <property type="entry name" value="DNA2/NAM7-like_C"/>
</dbReference>
<protein>
    <submittedName>
        <fullName evidence="8">DEAD-box type RNA helicase</fullName>
    </submittedName>
</protein>
<dbReference type="SUPFAM" id="SSF52540">
    <property type="entry name" value="P-loop containing nucleoside triphosphate hydrolases"/>
    <property type="match status" value="1"/>
</dbReference>
<feature type="coiled-coil region" evidence="2">
    <location>
        <begin position="981"/>
        <end position="1008"/>
    </location>
</feature>
<feature type="region of interest" description="Disordered" evidence="3">
    <location>
        <begin position="29"/>
        <end position="54"/>
    </location>
</feature>
<dbReference type="PANTHER" id="PTHR10887:SF495">
    <property type="entry name" value="HELICASE SENATAXIN ISOFORM X1-RELATED"/>
    <property type="match status" value="1"/>
</dbReference>
<dbReference type="CDD" id="cd18042">
    <property type="entry name" value="DEXXQc_SETX"/>
    <property type="match status" value="1"/>
</dbReference>
<evidence type="ECO:0000256" key="1">
    <source>
        <dbReference type="ARBA" id="ARBA00022806"/>
    </source>
</evidence>
<sequence length="2067" mass="230665">MDTNDIYQAAIQWYRAFEDRPPDAHLCCPKTDDDDVTNYDEPDVPDEGGASVEEKARRIREYEERFDNIYNLSILMGLGKEMAGPWLDHWTQALEYCLTRCDSCVRNWHRNRDPYLRGLHLPPEHVDYMQKKLDEFDKQRIDKGLKSARAILEENGPMNTAKLVDRDMSAVLALFEALCSMAYLAHPENREDFNYVFEQTQRKRPLRMQGGLIPTMTFFLFDESPCRQKFAECAWEKRTPGSLTEQEWEWAISPHLTDAISKVSVSRGMPTPDKICRFWRGFMFILRSLDEKQIINCLRAMEVSPSVYFLALEHLATESDEALAIVLKGLRALMEKSSSAFWAAFDQVTPSQLVEEIFKSPAFRPFLNKSLMSDMMVTEGDSQVPALAAWMRAFIRSLPSTRRSDVCESLLRHLFDTFRLDPTSDRAAQATCTLAGLATLSESLDGFLHHEVPFDTGTALIMVNQLLNRVVQYSEVISTAAGLKPGDTFNVGLSQTAMAIIHSALALDARATEIEWRALIEGIPVQDAVSRDSGALWESFLEMLWYGQLGHVELAKAMLMATLRLRNIEQFIPKRKEHLKREQEKFNQRYQQQTAAIGKMLGRLSDFTQEDLDKFCSERRSPTIHPIVSSLIHGEDAIREAGFELVKAITGESLPSDAVSKMLDHYFSPFLDAFSEAVNKVTASKDSSSPWSHMIPILKCSEFVLNGLCDPSVGQLRRKALTTEEHIAVKRWWGCVWQAVDHSFRMMRVWHIKVDKKIMEDFCRDVMELANKLLAQDGVMASALSQHSTDNATQTNGDATAKAMRSVLEPPRKHSFSLADMLQLRDKYLIMGIIEVIKKLLARLKQNDMDLPHKTVAHLGNMLKKKRLPDARLDYVQKTNLTNEQRIELLKALGEDAVIEEQFMGTKPGEKEARERERSMIQSKLDFFSKAGLSLSGPMKDHIAEITPNFEKRKPSLLETLKEEGMLPRPAPKLDQKAILAAQTSLKEARAREKAEKAKRDAEAIARAKALRAPPKTVPGEGSGLQGIAGVRGKDHAPAVKDEIMVGSSSEEEDESDDDELIALKAKAKNKTLNEADRRRMIMLAEKRGPVKKVKLQRSAKDMRARLIPPMDVLHQAILEWDIFHQGNDPPNGYRCEGVSNTYADPTSYKQTFFPLLINEAWRSFVTAKDETTSKPFGIKVLNRMTVDKFLEVTASVPAQVSKDRGLSEGDIVIVSKGEDPLNQQAELHCLSRIWKTTYKKDIVEVVCRLNAKGNQILPALLPGAEFQVVKITNMTTIEREYAALESLQYYDLMDEVLKAEPSPMLSFGDEAVKGVMENYQLNAGQARAILNAKENDGFTLIQGPPGTGKTKTIVAMVGCLLTGVLKPSNGAVPIARPGLVAANGPATSKKLLVCAPSNAAVDELVLRLKAGVKTMNGTFHKIDVLRLGRSDAINAAVKDVTLDELVKARVDAEINNGGPSDRDKLHQEAGEIKTKIAELRPQLEAARETNDRAFTMKLQRDFDELKRRQAHIGARIDADKSSGNTFAREVEIKRRQIQQEILDKAQVLCATLSGSGHEMFKNLNVEFETVIIDEAAQCVELSALIPLKYGCSKCILVGDPKQLPPTVLSQSAARYGYDQSLFVRMQKNHAKDVHLLDMQYRMHPEISMFPSKEFYEGLLQDGADMAQLRLRPWHQSVLLGPYRFFDVRGSQSRGPKNQSLVNEEELKVALQLYRRFRTDYSEVDLKGKIGIITPYKAQLFRLRQRFTEMYGEGIKEEIEFNTTDAFQGRECEIIIFSCVRASPTGGIGFMTDIRRMNVGLTRAKSSLWILGDSRALVQGEFWAKLIDDAKQRDRYTNGNVMALLNRPGQTLAASAFASLGAPSTAKRQHAVQADQDVDMPDAPELPQYKQQPPQAPSAVRSHGDEDAPAPPAHPYRGAGIGGLNERGEVVSAVPRGAGPPVIRSTTGSAGKKRARDSNDEGRSSAKKTHQNSDRVPPKAPTAPNAHKSPKAPVDPSAMEVLGLAPPTRAPPPPQSRPLPPHIKPPGGQGPNGPNGPNGPASAQRGPVTLPKRSSADPFIRRKPGKR</sequence>
<dbReference type="InterPro" id="IPR024481">
    <property type="entry name" value="Helicase_Sen1_N"/>
</dbReference>
<keyword evidence="1 8" id="KW-0347">Helicase</keyword>
<accession>A0ABQ0G2Z2</accession>